<feature type="chain" id="PRO_5003612753" description="Glycine zipper 2TM domain-containing protein" evidence="1">
    <location>
        <begin position="21"/>
        <end position="121"/>
    </location>
</feature>
<dbReference type="eggNOG" id="COG3134">
    <property type="taxonomic scope" value="Bacteria"/>
</dbReference>
<keyword evidence="1" id="KW-0732">Signal</keyword>
<reference evidence="2 3" key="1">
    <citation type="journal article" date="2013" name="Genome Announc.">
        <title>Genome Sequence of the Obligate Gammaproteobacterial Methanotroph Methylomicrobium album Strain BG8.</title>
        <authorList>
            <person name="Kits K.D."/>
            <person name="Kalyuzhnaya M.G."/>
            <person name="Klotz M.G."/>
            <person name="Jetten M.S."/>
            <person name="Op den Camp H.J."/>
            <person name="Vuilleumier S."/>
            <person name="Bringel F."/>
            <person name="Dispirito A.A."/>
            <person name="Murrell J.C."/>
            <person name="Bruce D."/>
            <person name="Cheng J.F."/>
            <person name="Copeland A."/>
            <person name="Goodwin L."/>
            <person name="Hauser L."/>
            <person name="Lajus A."/>
            <person name="Land M.L."/>
            <person name="Lapidus A."/>
            <person name="Lucas S."/>
            <person name="Medigue C."/>
            <person name="Pitluck S."/>
            <person name="Woyke T."/>
            <person name="Zeytun A."/>
            <person name="Stein L.Y."/>
        </authorList>
    </citation>
    <scope>NUCLEOTIDE SEQUENCE [LARGE SCALE GENOMIC DNA]</scope>
    <source>
        <strain evidence="2 3">BG8</strain>
    </source>
</reference>
<evidence type="ECO:0000313" key="2">
    <source>
        <dbReference type="EMBL" id="EIC28757.1"/>
    </source>
</evidence>
<evidence type="ECO:0008006" key="4">
    <source>
        <dbReference type="Google" id="ProtNLM"/>
    </source>
</evidence>
<evidence type="ECO:0000256" key="1">
    <source>
        <dbReference type="SAM" id="SignalP"/>
    </source>
</evidence>
<dbReference type="AlphaFoldDB" id="H8GG06"/>
<dbReference type="Proteomes" id="UP000005090">
    <property type="component" value="Chromosome"/>
</dbReference>
<dbReference type="STRING" id="686340.Metal_0937"/>
<keyword evidence="3" id="KW-1185">Reference proteome</keyword>
<protein>
    <recommendedName>
        <fullName evidence="4">Glycine zipper 2TM domain-containing protein</fullName>
    </recommendedName>
</protein>
<accession>H8GG06</accession>
<evidence type="ECO:0000313" key="3">
    <source>
        <dbReference type="Proteomes" id="UP000005090"/>
    </source>
</evidence>
<dbReference type="EMBL" id="CM001475">
    <property type="protein sequence ID" value="EIC28757.1"/>
    <property type="molecule type" value="Genomic_DNA"/>
</dbReference>
<proteinExistence type="predicted"/>
<name>H8GG06_METAL</name>
<organism evidence="2 3">
    <name type="scientific">Methylomicrobium album BG8</name>
    <dbReference type="NCBI Taxonomy" id="686340"/>
    <lineage>
        <taxon>Bacteria</taxon>
        <taxon>Pseudomonadati</taxon>
        <taxon>Pseudomonadota</taxon>
        <taxon>Gammaproteobacteria</taxon>
        <taxon>Methylococcales</taxon>
        <taxon>Methylococcaceae</taxon>
        <taxon>Methylomicrobium</taxon>
    </lineage>
</organism>
<gene>
    <name evidence="2" type="ORF">Metal_0937</name>
</gene>
<dbReference type="HOGENOM" id="CLU_164707_0_0_6"/>
<feature type="signal peptide" evidence="1">
    <location>
        <begin position="1"/>
        <end position="20"/>
    </location>
</feature>
<dbReference type="RefSeq" id="WP_005370058.1">
    <property type="nucleotide sequence ID" value="NZ_CM001475.1"/>
</dbReference>
<dbReference type="GO" id="GO:0019867">
    <property type="term" value="C:outer membrane"/>
    <property type="evidence" value="ECO:0007669"/>
    <property type="project" value="InterPro"/>
</dbReference>
<sequence length="121" mass="12420">MKKILTLIPTFAVALSFAGAAEASGGHHGKAKGHYKHRHGHRDEVVHYYVPVAPPAPAHYYPAPVPAPQSYRQPEPDLRSTAGLAGSVVGSALGYQVGNGHPLAAGVGAAAGSLIGNEIGR</sequence>